<feature type="domain" description="ChsH2 rubredoxin-like zinc ribbon" evidence="2">
    <location>
        <begin position="360"/>
        <end position="390"/>
    </location>
</feature>
<dbReference type="GO" id="GO:0016746">
    <property type="term" value="F:acyltransferase activity"/>
    <property type="evidence" value="ECO:0007669"/>
    <property type="project" value="InterPro"/>
</dbReference>
<dbReference type="InterPro" id="IPR016039">
    <property type="entry name" value="Thiolase-like"/>
</dbReference>
<dbReference type="PANTHER" id="PTHR34075:SF5">
    <property type="entry name" value="BLR3430 PROTEIN"/>
    <property type="match status" value="1"/>
</dbReference>
<dbReference type="AlphaFoldDB" id="A0A6I4M7H8"/>
<dbReference type="SUPFAM" id="SSF53901">
    <property type="entry name" value="Thiolase-like"/>
    <property type="match status" value="2"/>
</dbReference>
<evidence type="ECO:0000259" key="1">
    <source>
        <dbReference type="Pfam" id="PF01796"/>
    </source>
</evidence>
<dbReference type="InterPro" id="IPR012340">
    <property type="entry name" value="NA-bd_OB-fold"/>
</dbReference>
<dbReference type="EMBL" id="WBMS02000007">
    <property type="protein sequence ID" value="MWA00940.1"/>
    <property type="molecule type" value="Genomic_DNA"/>
</dbReference>
<dbReference type="PANTHER" id="PTHR34075">
    <property type="entry name" value="BLR3430 PROTEIN"/>
    <property type="match status" value="1"/>
</dbReference>
<dbReference type="Gene3D" id="3.40.47.10">
    <property type="match status" value="2"/>
</dbReference>
<dbReference type="Proteomes" id="UP000462055">
    <property type="component" value="Unassembled WGS sequence"/>
</dbReference>
<reference evidence="3" key="1">
    <citation type="submission" date="2019-12" db="EMBL/GenBank/DDBJ databases">
        <title>Actinomadura physcomitrii sp. nov., a novel actinomycete isolated from moss [Physcomitrium sphaericum (Ludw) Fuernr].</title>
        <authorList>
            <person name="Zhuang X."/>
        </authorList>
    </citation>
    <scope>NUCLEOTIDE SEQUENCE [LARGE SCALE GENOMIC DNA]</scope>
    <source>
        <strain evidence="3">LD22</strain>
    </source>
</reference>
<dbReference type="SUPFAM" id="SSF50249">
    <property type="entry name" value="Nucleic acid-binding proteins"/>
    <property type="match status" value="1"/>
</dbReference>
<evidence type="ECO:0000259" key="2">
    <source>
        <dbReference type="Pfam" id="PF12172"/>
    </source>
</evidence>
<protein>
    <submittedName>
        <fullName evidence="3">Hydroxymethylglutaryl-CoA synthase</fullName>
    </submittedName>
</protein>
<evidence type="ECO:0000313" key="3">
    <source>
        <dbReference type="EMBL" id="MWA00940.1"/>
    </source>
</evidence>
<comment type="caution">
    <text evidence="3">The sequence shown here is derived from an EMBL/GenBank/DDBJ whole genome shotgun (WGS) entry which is preliminary data.</text>
</comment>
<dbReference type="Pfam" id="PF12172">
    <property type="entry name" value="zf-ChsH2"/>
    <property type="match status" value="1"/>
</dbReference>
<dbReference type="InterPro" id="IPR052513">
    <property type="entry name" value="Thioester_dehydratase-like"/>
</dbReference>
<feature type="domain" description="ChsH2 C-terminal OB-fold" evidence="1">
    <location>
        <begin position="399"/>
        <end position="454"/>
    </location>
</feature>
<organism evidence="3 4">
    <name type="scientific">Actinomadura physcomitrii</name>
    <dbReference type="NCBI Taxonomy" id="2650748"/>
    <lineage>
        <taxon>Bacteria</taxon>
        <taxon>Bacillati</taxon>
        <taxon>Actinomycetota</taxon>
        <taxon>Actinomycetes</taxon>
        <taxon>Streptosporangiales</taxon>
        <taxon>Thermomonosporaceae</taxon>
        <taxon>Actinomadura</taxon>
    </lineage>
</organism>
<sequence length="479" mass="50424">MGGLIAYGAYVPHRRLRRAEIAAVLGGPAAPGTRAVAGHDEDSTSLGVEAGRTALRGLPQGHAPRRLFFASSAPAYTDKTNATAVHAALRLDRSAPAADMCGAIRSGLDAVTAAVDSPVPALAVLSDLRGGLPGGADERDGGDAAAALLFSGSGDEASTAPVIAELLGQGWATAEFLDRWRPQGDISSRIWEERFGEQAYVPLAEAAFAQALKKADLTPDAVDHLIVAGAHGRAVRAAAARTGVPREAWADDLTRAIGNPGTAQFGVVLCDVLDRAGAGETIAVLLLADGASSLVFRTTEALGERRSSPAVAEQIAGGDDSLPYATFLTWRGLLDREPPRRPDPEPPYAPPMYRSTDWKYAFVAGRCASCGTRHLPPADVCRACRHTGEMEPEPMADVPATIATFTVDHLAYSLSPPVISAVVDFDGGGRLRCELTDTDPGAVRIGDRVEMSFRRTQTARGVHNYFWKARPARRVPGQG</sequence>
<proteinExistence type="predicted"/>
<accession>A0A6I4M7H8</accession>
<dbReference type="InterPro" id="IPR022002">
    <property type="entry name" value="ChsH2_Znr"/>
</dbReference>
<dbReference type="RefSeq" id="WP_151593464.1">
    <property type="nucleotide sequence ID" value="NZ_WBMS02000007.1"/>
</dbReference>
<keyword evidence="4" id="KW-1185">Reference proteome</keyword>
<gene>
    <name evidence="3" type="ORF">F8568_011200</name>
</gene>
<evidence type="ECO:0000313" key="4">
    <source>
        <dbReference type="Proteomes" id="UP000462055"/>
    </source>
</evidence>
<name>A0A6I4M7H8_9ACTN</name>
<dbReference type="InterPro" id="IPR002878">
    <property type="entry name" value="ChsH2_C"/>
</dbReference>
<dbReference type="Pfam" id="PF01796">
    <property type="entry name" value="OB_ChsH2_C"/>
    <property type="match status" value="1"/>
</dbReference>